<evidence type="ECO:0000256" key="6">
    <source>
        <dbReference type="ARBA" id="ARBA00012683"/>
    </source>
</evidence>
<dbReference type="Pfam" id="PF01916">
    <property type="entry name" value="DS"/>
    <property type="match status" value="1"/>
</dbReference>
<keyword evidence="9 11" id="KW-0386">Hypusine biosynthesis</keyword>
<evidence type="ECO:0000313" key="12">
    <source>
        <dbReference type="EMBL" id="KXB00312.1"/>
    </source>
</evidence>
<sequence>MKKELDRKVEDVDLRGGMSLDELVQELEAGGGFTGKKVGVAVDILGEMVGDDDSVNFLSFPACIVATGCRGVIRDLVKEELVDVIVTTCGTLDHDLARSWSDYYHGDFNLDDVELHQEKINRIGNVLAPNESYGLILEEKMQPILNELYEEKQEFTARELAWEFGKRLGEDSILYWAQKNEIPVFVPGLMDGAFGSQLWLFWQEHRDFRVNPIQDEEELSEIVFNAEKSGGLIVGGGISKHHALWWNSFKDGLDYAVYITTAQEYDGSLSGAKPREAVSWGKIKEKASKVTVEGDATVLLPLIVGALIERL</sequence>
<dbReference type="AlphaFoldDB" id="A0A133V1K7"/>
<dbReference type="PATRIC" id="fig|1698272.3.peg.706"/>
<dbReference type="PANTHER" id="PTHR11703">
    <property type="entry name" value="DEOXYHYPUSINE SYNTHASE"/>
    <property type="match status" value="1"/>
</dbReference>
<keyword evidence="8 11" id="KW-0520">NAD</keyword>
<proteinExistence type="inferred from homology"/>
<dbReference type="PANTHER" id="PTHR11703:SF0">
    <property type="entry name" value="DEOXYHYPUSINE SYNTHASE"/>
    <property type="match status" value="1"/>
</dbReference>
<name>A0A133V1K7_9EURY</name>
<reference evidence="12 13" key="1">
    <citation type="journal article" date="2016" name="Sci. Rep.">
        <title>Metabolic traits of an uncultured archaeal lineage -MSBL1- from brine pools of the Red Sea.</title>
        <authorList>
            <person name="Mwirichia R."/>
            <person name="Alam I."/>
            <person name="Rashid M."/>
            <person name="Vinu M."/>
            <person name="Ba-Alawi W."/>
            <person name="Anthony Kamau A."/>
            <person name="Kamanda Ngugi D."/>
            <person name="Goker M."/>
            <person name="Klenk H.P."/>
            <person name="Bajic V."/>
            <person name="Stingl U."/>
        </authorList>
    </citation>
    <scope>NUCLEOTIDE SEQUENCE [LARGE SCALE GENOMIC DNA]</scope>
    <source>
        <strain evidence="12">SCGC-AAA261C02</strain>
    </source>
</reference>
<comment type="caution">
    <text evidence="12">The sequence shown here is derived from an EMBL/GenBank/DDBJ whole genome shotgun (WGS) entry which is preliminary data.</text>
</comment>
<dbReference type="InterPro" id="IPR022899">
    <property type="entry name" value="Deoxyhypus_synthase_arc"/>
</dbReference>
<organism evidence="12 13">
    <name type="scientific">candidate division MSBL1 archaeon SCGC-AAA261C02</name>
    <dbReference type="NCBI Taxonomy" id="1698272"/>
    <lineage>
        <taxon>Archaea</taxon>
        <taxon>Methanobacteriati</taxon>
        <taxon>Methanobacteriota</taxon>
        <taxon>candidate division MSBL1</taxon>
    </lineage>
</organism>
<dbReference type="EMBL" id="LHXW01000007">
    <property type="protein sequence ID" value="KXB00312.1"/>
    <property type="molecule type" value="Genomic_DNA"/>
</dbReference>
<evidence type="ECO:0000256" key="2">
    <source>
        <dbReference type="ARBA" id="ARBA00001911"/>
    </source>
</evidence>
<evidence type="ECO:0000256" key="3">
    <source>
        <dbReference type="ARBA" id="ARBA00002823"/>
    </source>
</evidence>
<evidence type="ECO:0000256" key="10">
    <source>
        <dbReference type="ARBA" id="ARBA00039467"/>
    </source>
</evidence>
<gene>
    <name evidence="11" type="primary">dys</name>
    <name evidence="12" type="ORF">AKJ42_01110</name>
</gene>
<evidence type="ECO:0000256" key="4">
    <source>
        <dbReference type="ARBA" id="ARBA00005041"/>
    </source>
</evidence>
<dbReference type="UniPathway" id="UPA00354"/>
<evidence type="ECO:0000256" key="11">
    <source>
        <dbReference type="HAMAP-Rule" id="MF_00153"/>
    </source>
</evidence>
<evidence type="ECO:0000313" key="13">
    <source>
        <dbReference type="Proteomes" id="UP000070520"/>
    </source>
</evidence>
<evidence type="ECO:0000256" key="9">
    <source>
        <dbReference type="ARBA" id="ARBA00023256"/>
    </source>
</evidence>
<comment type="catalytic activity">
    <reaction evidence="1 11">
        <text>[eIF5A protein]-L-lysine + spermidine = [eIF5A protein]-deoxyhypusine + propane-1,3-diamine</text>
        <dbReference type="Rhea" id="RHEA:33299"/>
        <dbReference type="Rhea" id="RHEA-COMP:10143"/>
        <dbReference type="Rhea" id="RHEA-COMP:10144"/>
        <dbReference type="ChEBI" id="CHEBI:29969"/>
        <dbReference type="ChEBI" id="CHEBI:57484"/>
        <dbReference type="ChEBI" id="CHEBI:57834"/>
        <dbReference type="ChEBI" id="CHEBI:82657"/>
        <dbReference type="EC" id="2.5.1.46"/>
    </reaction>
</comment>
<comment type="pathway">
    <text evidence="4 11">Protein modification; eIF5A hypusination.</text>
</comment>
<comment type="cofactor">
    <cofactor evidence="2 11">
        <name>NAD(+)</name>
        <dbReference type="ChEBI" id="CHEBI:57540"/>
    </cofactor>
</comment>
<dbReference type="Proteomes" id="UP000070520">
    <property type="component" value="Unassembled WGS sequence"/>
</dbReference>
<protein>
    <recommendedName>
        <fullName evidence="10 11">Probable deoxyhypusine synthase</fullName>
        <shortName evidence="11">DHS</shortName>
        <ecNumber evidence="6 11">2.5.1.46</ecNumber>
    </recommendedName>
</protein>
<dbReference type="InterPro" id="IPR002773">
    <property type="entry name" value="Deoxyhypusine_synthase"/>
</dbReference>
<dbReference type="InterPro" id="IPR029035">
    <property type="entry name" value="DHS-like_NAD/FAD-binding_dom"/>
</dbReference>
<evidence type="ECO:0000256" key="5">
    <source>
        <dbReference type="ARBA" id="ARBA00009892"/>
    </source>
</evidence>
<keyword evidence="7 11" id="KW-0808">Transferase</keyword>
<dbReference type="NCBIfam" id="NF002294">
    <property type="entry name" value="PRK01221.1"/>
    <property type="match status" value="1"/>
</dbReference>
<dbReference type="SUPFAM" id="SSF52467">
    <property type="entry name" value="DHS-like NAD/FAD-binding domain"/>
    <property type="match status" value="1"/>
</dbReference>
<comment type="function">
    <text evidence="3 11">Catalyzes the NAD-dependent oxidative cleavage of spermidine and the subsequent transfer of the butylamine moiety of spermidine to the epsilon-amino group of a specific lysine residue of the eIF-5A precursor protein to form the intermediate deoxyhypusine residue.</text>
</comment>
<keyword evidence="13" id="KW-1185">Reference proteome</keyword>
<feature type="active site" description="Nucleophile" evidence="11">
    <location>
        <position position="282"/>
    </location>
</feature>
<evidence type="ECO:0000256" key="8">
    <source>
        <dbReference type="ARBA" id="ARBA00023027"/>
    </source>
</evidence>
<dbReference type="Gene3D" id="3.40.910.10">
    <property type="entry name" value="Deoxyhypusine synthase"/>
    <property type="match status" value="1"/>
</dbReference>
<dbReference type="GO" id="GO:0034038">
    <property type="term" value="F:deoxyhypusine synthase activity"/>
    <property type="evidence" value="ECO:0007669"/>
    <property type="project" value="UniProtKB-UniRule"/>
</dbReference>
<evidence type="ECO:0000256" key="1">
    <source>
        <dbReference type="ARBA" id="ARBA00000952"/>
    </source>
</evidence>
<dbReference type="FunFam" id="3.40.910.10:FF:000010">
    <property type="entry name" value="Deoxyhypusine synthase"/>
    <property type="match status" value="1"/>
</dbReference>
<dbReference type="GO" id="GO:0005737">
    <property type="term" value="C:cytoplasm"/>
    <property type="evidence" value="ECO:0007669"/>
    <property type="project" value="TreeGrafter"/>
</dbReference>
<dbReference type="InterPro" id="IPR036982">
    <property type="entry name" value="Deoxyhypusine_synthase_sf"/>
</dbReference>
<evidence type="ECO:0000256" key="7">
    <source>
        <dbReference type="ARBA" id="ARBA00022679"/>
    </source>
</evidence>
<comment type="similarity">
    <text evidence="5 11">Belongs to the deoxyhypusine synthase family.</text>
</comment>
<accession>A0A133V1K7</accession>
<dbReference type="HAMAP" id="MF_00153">
    <property type="entry name" value="DHS"/>
    <property type="match status" value="1"/>
</dbReference>
<dbReference type="EC" id="2.5.1.46" evidence="6 11"/>